<protein>
    <submittedName>
        <fullName evidence="1">Uncharacterized protein</fullName>
    </submittedName>
</protein>
<reference evidence="2" key="1">
    <citation type="submission" date="2014-03" db="EMBL/GenBank/DDBJ databases">
        <authorList>
            <person name="Aksoy S."/>
            <person name="Warren W."/>
            <person name="Wilson R.K."/>
        </authorList>
    </citation>
    <scope>NUCLEOTIDE SEQUENCE [LARGE SCALE GENOMIC DNA]</scope>
    <source>
        <strain evidence="2">IAEA</strain>
    </source>
</reference>
<dbReference type="EnsemblMetazoa" id="GBRI033528-RA">
    <property type="protein sequence ID" value="GBRI033528-PA"/>
    <property type="gene ID" value="GBRI033528"/>
</dbReference>
<keyword evidence="2" id="KW-1185">Reference proteome</keyword>
<dbReference type="AlphaFoldDB" id="A0A1A9WV16"/>
<reference evidence="1" key="2">
    <citation type="submission" date="2020-05" db="UniProtKB">
        <authorList>
            <consortium name="EnsemblMetazoa"/>
        </authorList>
    </citation>
    <scope>IDENTIFICATION</scope>
    <source>
        <strain evidence="1">IAEA</strain>
    </source>
</reference>
<evidence type="ECO:0000313" key="2">
    <source>
        <dbReference type="Proteomes" id="UP000091820"/>
    </source>
</evidence>
<proteinExistence type="predicted"/>
<sequence length="170" mass="19721">MMQHVNDMAQKRLNKNVNCVVVGRTNLAYPLDTYEEILDYLRLCLWYSAGAVCAPVTDPKEVIDYWQILREILDNLTFNEWRVRTACCLAVRDLLKGPNGLRLRSEEKKVKFGAVGGETLDDVPEPELKELWSQLFRVMDVWLSEQLCVGKVLLLKIQRTKCVHTFQYVD</sequence>
<name>A0A1A9WV16_9MUSC</name>
<evidence type="ECO:0000313" key="1">
    <source>
        <dbReference type="EnsemblMetazoa" id="GBRI033528-PA"/>
    </source>
</evidence>
<dbReference type="STRING" id="37001.A0A1A9WV16"/>
<dbReference type="VEuPathDB" id="VectorBase:GBRI033528"/>
<accession>A0A1A9WV16</accession>
<organism evidence="1 2">
    <name type="scientific">Glossina brevipalpis</name>
    <dbReference type="NCBI Taxonomy" id="37001"/>
    <lineage>
        <taxon>Eukaryota</taxon>
        <taxon>Metazoa</taxon>
        <taxon>Ecdysozoa</taxon>
        <taxon>Arthropoda</taxon>
        <taxon>Hexapoda</taxon>
        <taxon>Insecta</taxon>
        <taxon>Pterygota</taxon>
        <taxon>Neoptera</taxon>
        <taxon>Endopterygota</taxon>
        <taxon>Diptera</taxon>
        <taxon>Brachycera</taxon>
        <taxon>Muscomorpha</taxon>
        <taxon>Hippoboscoidea</taxon>
        <taxon>Glossinidae</taxon>
        <taxon>Glossina</taxon>
    </lineage>
</organism>
<dbReference type="Proteomes" id="UP000091820">
    <property type="component" value="Unassembled WGS sequence"/>
</dbReference>